<feature type="region of interest" description="Disordered" evidence="7">
    <location>
        <begin position="85"/>
        <end position="108"/>
    </location>
</feature>
<proteinExistence type="inferred from homology"/>
<comment type="similarity">
    <text evidence="2">Belongs to the INSIG family.</text>
</comment>
<feature type="compositionally biased region" description="Basic and acidic residues" evidence="7">
    <location>
        <begin position="96"/>
        <end position="107"/>
    </location>
</feature>
<evidence type="ECO:0008006" key="11">
    <source>
        <dbReference type="Google" id="ProtNLM"/>
    </source>
</evidence>
<reference evidence="9" key="1">
    <citation type="journal article" date="2020" name="Stud. Mycol.">
        <title>101 Dothideomycetes genomes: a test case for predicting lifestyles and emergence of pathogens.</title>
        <authorList>
            <person name="Haridas S."/>
            <person name="Albert R."/>
            <person name="Binder M."/>
            <person name="Bloem J."/>
            <person name="Labutti K."/>
            <person name="Salamov A."/>
            <person name="Andreopoulos B."/>
            <person name="Baker S."/>
            <person name="Barry K."/>
            <person name="Bills G."/>
            <person name="Bluhm B."/>
            <person name="Cannon C."/>
            <person name="Castanera R."/>
            <person name="Culley D."/>
            <person name="Daum C."/>
            <person name="Ezra D."/>
            <person name="Gonzalez J."/>
            <person name="Henrissat B."/>
            <person name="Kuo A."/>
            <person name="Liang C."/>
            <person name="Lipzen A."/>
            <person name="Lutzoni F."/>
            <person name="Magnuson J."/>
            <person name="Mondo S."/>
            <person name="Nolan M."/>
            <person name="Ohm R."/>
            <person name="Pangilinan J."/>
            <person name="Park H.-J."/>
            <person name="Ramirez L."/>
            <person name="Alfaro M."/>
            <person name="Sun H."/>
            <person name="Tritt A."/>
            <person name="Yoshinaga Y."/>
            <person name="Zwiers L.-H."/>
            <person name="Turgeon B."/>
            <person name="Goodwin S."/>
            <person name="Spatafora J."/>
            <person name="Crous P."/>
            <person name="Grigoriev I."/>
        </authorList>
    </citation>
    <scope>NUCLEOTIDE SEQUENCE</scope>
    <source>
        <strain evidence="9">CBS 122681</strain>
    </source>
</reference>
<dbReference type="GO" id="GO:0005789">
    <property type="term" value="C:endoplasmic reticulum membrane"/>
    <property type="evidence" value="ECO:0007669"/>
    <property type="project" value="UniProtKB-SubCell"/>
</dbReference>
<feature type="transmembrane region" description="Helical" evidence="8">
    <location>
        <begin position="344"/>
        <end position="361"/>
    </location>
</feature>
<evidence type="ECO:0000256" key="3">
    <source>
        <dbReference type="ARBA" id="ARBA00022692"/>
    </source>
</evidence>
<accession>A0A6A6T0E1</accession>
<dbReference type="Proteomes" id="UP000799324">
    <property type="component" value="Unassembled WGS sequence"/>
</dbReference>
<keyword evidence="5 8" id="KW-1133">Transmembrane helix</keyword>
<dbReference type="PANTHER" id="PTHR15301">
    <property type="entry name" value="INSULIN-INDUCED GENE 1"/>
    <property type="match status" value="1"/>
</dbReference>
<evidence type="ECO:0000256" key="4">
    <source>
        <dbReference type="ARBA" id="ARBA00022824"/>
    </source>
</evidence>
<dbReference type="AlphaFoldDB" id="A0A6A6T0E1"/>
<evidence type="ECO:0000313" key="9">
    <source>
        <dbReference type="EMBL" id="KAF2652248.1"/>
    </source>
</evidence>
<comment type="subcellular location">
    <subcellularLocation>
        <location evidence="1">Endoplasmic reticulum membrane</location>
        <topology evidence="1">Multi-pass membrane protein</topology>
    </subcellularLocation>
</comment>
<evidence type="ECO:0000256" key="8">
    <source>
        <dbReference type="SAM" id="Phobius"/>
    </source>
</evidence>
<feature type="region of interest" description="Disordered" evidence="7">
    <location>
        <begin position="1"/>
        <end position="52"/>
    </location>
</feature>
<protein>
    <recommendedName>
        <fullName evidence="11">INSIG domain-containing protein</fullName>
    </recommendedName>
</protein>
<gene>
    <name evidence="9" type="ORF">K491DRAFT_605262</name>
</gene>
<evidence type="ECO:0000256" key="5">
    <source>
        <dbReference type="ARBA" id="ARBA00022989"/>
    </source>
</evidence>
<dbReference type="PANTHER" id="PTHR15301:SF3">
    <property type="entry name" value="PROTEIN NSG1-RELATED"/>
    <property type="match status" value="1"/>
</dbReference>
<feature type="transmembrane region" description="Helical" evidence="8">
    <location>
        <begin position="202"/>
        <end position="225"/>
    </location>
</feature>
<evidence type="ECO:0000256" key="6">
    <source>
        <dbReference type="ARBA" id="ARBA00023136"/>
    </source>
</evidence>
<sequence length="438" mass="47239">MNADDPSASSQQQQQQTTTQQPPHIYRPIPRRNFPSNPNSSTPQSPDPLSQVEFPWLAPAPALQNGNSRSSEFLAQLNARLLRTNNTSNGNLYDPEAERGGDSDRIGRNKSFLNMTNSTLYGIYDEVGSNTTSVSDTPWGVGAETPARRSVDYGASAVNGVGSPDGGLAVKERARRGPIEGQHRSPRLKSGQSRQRRGAWKFTVIFGKLASLFLLGAVYGIIVSHLHDSRELAAVQVGGVNSKSWLYLAGWGLAGLVLGSLLPYVDLVSGSPQTDDIQSAAEEKEPDSSLGEQWNDVVRSVGAFIGIAFAIRRLPWQSTLQLTLTLALVNPALWYILDRSRNGLSFSLITTSILTSCIFLSNPDVLPSPALPATMNATHSSSSATSHRQDELFAGMVSYDNLATATWVGSVIFCSCICFGGIGRRLAVFDESGKVAKR</sequence>
<evidence type="ECO:0000256" key="7">
    <source>
        <dbReference type="SAM" id="MobiDB-lite"/>
    </source>
</evidence>
<dbReference type="EMBL" id="MU004406">
    <property type="protein sequence ID" value="KAF2652248.1"/>
    <property type="molecule type" value="Genomic_DNA"/>
</dbReference>
<feature type="compositionally biased region" description="Low complexity" evidence="7">
    <location>
        <begin position="11"/>
        <end position="48"/>
    </location>
</feature>
<dbReference type="GO" id="GO:0016126">
    <property type="term" value="P:sterol biosynthetic process"/>
    <property type="evidence" value="ECO:0007669"/>
    <property type="project" value="TreeGrafter"/>
</dbReference>
<dbReference type="Pfam" id="PF07281">
    <property type="entry name" value="INSIG"/>
    <property type="match status" value="1"/>
</dbReference>
<evidence type="ECO:0000256" key="1">
    <source>
        <dbReference type="ARBA" id="ARBA00004477"/>
    </source>
</evidence>
<name>A0A6A6T0E1_9PLEO</name>
<evidence type="ECO:0000256" key="2">
    <source>
        <dbReference type="ARBA" id="ARBA00007475"/>
    </source>
</evidence>
<feature type="transmembrane region" description="Helical" evidence="8">
    <location>
        <begin position="245"/>
        <end position="265"/>
    </location>
</feature>
<feature type="region of interest" description="Disordered" evidence="7">
    <location>
        <begin position="175"/>
        <end position="194"/>
    </location>
</feature>
<dbReference type="InterPro" id="IPR025929">
    <property type="entry name" value="INSIG_fam"/>
</dbReference>
<keyword evidence="3 8" id="KW-0812">Transmembrane</keyword>
<keyword evidence="10" id="KW-1185">Reference proteome</keyword>
<keyword evidence="4" id="KW-0256">Endoplasmic reticulum</keyword>
<evidence type="ECO:0000313" key="10">
    <source>
        <dbReference type="Proteomes" id="UP000799324"/>
    </source>
</evidence>
<organism evidence="9 10">
    <name type="scientific">Lophiostoma macrostomum CBS 122681</name>
    <dbReference type="NCBI Taxonomy" id="1314788"/>
    <lineage>
        <taxon>Eukaryota</taxon>
        <taxon>Fungi</taxon>
        <taxon>Dikarya</taxon>
        <taxon>Ascomycota</taxon>
        <taxon>Pezizomycotina</taxon>
        <taxon>Dothideomycetes</taxon>
        <taxon>Pleosporomycetidae</taxon>
        <taxon>Pleosporales</taxon>
        <taxon>Lophiostomataceae</taxon>
        <taxon>Lophiostoma</taxon>
    </lineage>
</organism>
<dbReference type="OrthoDB" id="205546at2759"/>
<feature type="transmembrane region" description="Helical" evidence="8">
    <location>
        <begin position="402"/>
        <end position="422"/>
    </location>
</feature>
<keyword evidence="6 8" id="KW-0472">Membrane</keyword>